<feature type="chain" id="PRO_5020650332" description="Lipoprotein" evidence="1">
    <location>
        <begin position="20"/>
        <end position="72"/>
    </location>
</feature>
<dbReference type="RefSeq" id="WP_133328715.1">
    <property type="nucleotide sequence ID" value="NZ_SMYL01000005.1"/>
</dbReference>
<evidence type="ECO:0000313" key="2">
    <source>
        <dbReference type="EMBL" id="TDK65628.1"/>
    </source>
</evidence>
<dbReference type="AlphaFoldDB" id="A0A4R5W2X4"/>
<evidence type="ECO:0008006" key="4">
    <source>
        <dbReference type="Google" id="ProtNLM"/>
    </source>
</evidence>
<dbReference type="Proteomes" id="UP000294829">
    <property type="component" value="Unassembled WGS sequence"/>
</dbReference>
<evidence type="ECO:0000256" key="1">
    <source>
        <dbReference type="SAM" id="SignalP"/>
    </source>
</evidence>
<dbReference type="EMBL" id="SMYL01000005">
    <property type="protein sequence ID" value="TDK65628.1"/>
    <property type="molecule type" value="Genomic_DNA"/>
</dbReference>
<organism evidence="2 3">
    <name type="scientific">Sapientia aquatica</name>
    <dbReference type="NCBI Taxonomy" id="1549640"/>
    <lineage>
        <taxon>Bacteria</taxon>
        <taxon>Pseudomonadati</taxon>
        <taxon>Pseudomonadota</taxon>
        <taxon>Betaproteobacteria</taxon>
        <taxon>Burkholderiales</taxon>
        <taxon>Oxalobacteraceae</taxon>
        <taxon>Sapientia</taxon>
    </lineage>
</organism>
<proteinExistence type="predicted"/>
<comment type="caution">
    <text evidence="2">The sequence shown here is derived from an EMBL/GenBank/DDBJ whole genome shotgun (WGS) entry which is preliminary data.</text>
</comment>
<gene>
    <name evidence="2" type="ORF">E2I14_11830</name>
</gene>
<dbReference type="PROSITE" id="PS51257">
    <property type="entry name" value="PROKAR_LIPOPROTEIN"/>
    <property type="match status" value="1"/>
</dbReference>
<name>A0A4R5W2X4_9BURK</name>
<sequence>MRQVLLTSTLLLLAFGLSACGKTDKKQEEEKPAFVIAGPARDTLQKSKELEKQMQIDAENQRKVIEAQTNQK</sequence>
<feature type="signal peptide" evidence="1">
    <location>
        <begin position="1"/>
        <end position="19"/>
    </location>
</feature>
<reference evidence="2 3" key="1">
    <citation type="submission" date="2019-03" db="EMBL/GenBank/DDBJ databases">
        <title>Sapientia aquatica gen. nov., sp. nov., isolated from a crater lake.</title>
        <authorList>
            <person name="Felfoldi T."/>
            <person name="Szabo A."/>
            <person name="Toth E."/>
            <person name="Schumann P."/>
            <person name="Keki Z."/>
            <person name="Marialigeti K."/>
            <person name="Mathe I."/>
        </authorList>
    </citation>
    <scope>NUCLEOTIDE SEQUENCE [LARGE SCALE GENOMIC DNA]</scope>
    <source>
        <strain evidence="2 3">SA-152</strain>
    </source>
</reference>
<keyword evidence="3" id="KW-1185">Reference proteome</keyword>
<dbReference type="OrthoDB" id="676462at28216"/>
<evidence type="ECO:0000313" key="3">
    <source>
        <dbReference type="Proteomes" id="UP000294829"/>
    </source>
</evidence>
<keyword evidence="1" id="KW-0732">Signal</keyword>
<protein>
    <recommendedName>
        <fullName evidence="4">Lipoprotein</fullName>
    </recommendedName>
</protein>
<accession>A0A4R5W2X4</accession>